<evidence type="ECO:0000256" key="1">
    <source>
        <dbReference type="SAM" id="MobiDB-lite"/>
    </source>
</evidence>
<feature type="region of interest" description="Disordered" evidence="1">
    <location>
        <begin position="346"/>
        <end position="366"/>
    </location>
</feature>
<keyword evidence="3" id="KW-1185">Reference proteome</keyword>
<proteinExistence type="predicted"/>
<dbReference type="EMBL" id="CP144697">
    <property type="protein sequence ID" value="WVZ15243.1"/>
    <property type="molecule type" value="Genomic_DNA"/>
</dbReference>
<evidence type="ECO:0000313" key="2">
    <source>
        <dbReference type="EMBL" id="WVZ15243.1"/>
    </source>
</evidence>
<feature type="compositionally biased region" description="Polar residues" evidence="1">
    <location>
        <begin position="346"/>
        <end position="355"/>
    </location>
</feature>
<dbReference type="PANTHER" id="PTHR15827:SF2">
    <property type="entry name" value="CYCLIN-DEPENDENT KINASE 2-INTERACTING PROTEIN"/>
    <property type="match status" value="1"/>
</dbReference>
<protein>
    <submittedName>
        <fullName evidence="2">Uncharacterized protein</fullName>
    </submittedName>
</protein>
<reference evidence="2 3" key="1">
    <citation type="journal article" date="2023" name="Life. Sci Alliance">
        <title>Evolutionary insights into 3D genome organization and epigenetic landscape of Vigna mungo.</title>
        <authorList>
            <person name="Junaid A."/>
            <person name="Singh B."/>
            <person name="Bhatia S."/>
        </authorList>
    </citation>
    <scope>NUCLEOTIDE SEQUENCE [LARGE SCALE GENOMIC DNA]</scope>
    <source>
        <strain evidence="2">Urdbean</strain>
    </source>
</reference>
<organism evidence="2 3">
    <name type="scientific">Vigna mungo</name>
    <name type="common">Black gram</name>
    <name type="synonym">Phaseolus mungo</name>
    <dbReference type="NCBI Taxonomy" id="3915"/>
    <lineage>
        <taxon>Eukaryota</taxon>
        <taxon>Viridiplantae</taxon>
        <taxon>Streptophyta</taxon>
        <taxon>Embryophyta</taxon>
        <taxon>Tracheophyta</taxon>
        <taxon>Spermatophyta</taxon>
        <taxon>Magnoliopsida</taxon>
        <taxon>eudicotyledons</taxon>
        <taxon>Gunneridae</taxon>
        <taxon>Pentapetalae</taxon>
        <taxon>rosids</taxon>
        <taxon>fabids</taxon>
        <taxon>Fabales</taxon>
        <taxon>Fabaceae</taxon>
        <taxon>Papilionoideae</taxon>
        <taxon>50 kb inversion clade</taxon>
        <taxon>NPAAA clade</taxon>
        <taxon>indigoferoid/millettioid clade</taxon>
        <taxon>Phaseoleae</taxon>
        <taxon>Vigna</taxon>
    </lineage>
</organism>
<gene>
    <name evidence="2" type="ORF">V8G54_012809</name>
</gene>
<dbReference type="AlphaFoldDB" id="A0AAQ3S3P6"/>
<accession>A0AAQ3S3P6</accession>
<dbReference type="Proteomes" id="UP001374535">
    <property type="component" value="Chromosome 4"/>
</dbReference>
<evidence type="ECO:0000313" key="3">
    <source>
        <dbReference type="Proteomes" id="UP001374535"/>
    </source>
</evidence>
<dbReference type="PANTHER" id="PTHR15827">
    <property type="entry name" value="CYCLIN-DEPENDENT KINASE 2-INTERACTING PROTEIN"/>
    <property type="match status" value="1"/>
</dbReference>
<name>A0AAQ3S3P6_VIGMU</name>
<sequence length="494" mass="55982">MSNPNVIWIEVKVRELYDEEKGMMECEIDRGDKETIKEDNHMKKSTFIWDIGLALKLLRKLSLRMKYLLCEQHNPNLLKTVEASSARKFKEPMSQLASFKNQWLIASSTGRSHATALVNSRLSQRSKLLLCYKDMTIVTLEMLDMVMFRLELCLKRLLVVEFMSIGYETSEHQSPIIILAPKPSNHPGTQAQLSSWHQRPIIILAPKPTQLSSWHQSPVIILAPKPSNHPGTKAHYHPSTKAQLSSWHQSPVIILAPKPVFILAPKPTPLSSWHKSPVIILAPKPSYHPSIKAQLSSWHQSPVLILTPKPSSHPDIKAHNHPGTKAQLSSWHQSQFIILAPKPNYHPSTKASSHPGTKAHYHPGAKAQLSSWHQSPVIILVPKPSYHPDTKAQLLFWHQRINKAHPVFILALKRKESPVFILAPKRKESPVFILAPKKKESPVFILALKERYSQGYDTPSKGVMALQQNQQGCYALYQVRSKVIFFHISGPEQN</sequence>